<proteinExistence type="predicted"/>
<dbReference type="AlphaFoldDB" id="A0A3P1TBE5"/>
<dbReference type="Pfam" id="PF21831">
    <property type="entry name" value="DUF6891"/>
    <property type="match status" value="1"/>
</dbReference>
<gene>
    <name evidence="2" type="ORF">EII34_03105</name>
</gene>
<evidence type="ECO:0000313" key="2">
    <source>
        <dbReference type="EMBL" id="RRD06630.1"/>
    </source>
</evidence>
<name>A0A3P1TBE5_9ACTN</name>
<accession>A0A3P1TBE5</accession>
<dbReference type="OrthoDB" id="5515732at2"/>
<protein>
    <recommendedName>
        <fullName evidence="1">DUF6891 domain-containing protein</fullName>
    </recommendedName>
</protein>
<feature type="domain" description="DUF6891" evidence="1">
    <location>
        <begin position="26"/>
        <end position="224"/>
    </location>
</feature>
<dbReference type="EMBL" id="RQZG01000002">
    <property type="protein sequence ID" value="RRD06630.1"/>
    <property type="molecule type" value="Genomic_DNA"/>
</dbReference>
<dbReference type="RefSeq" id="WP_124842822.1">
    <property type="nucleotide sequence ID" value="NZ_RQZG01000002.1"/>
</dbReference>
<evidence type="ECO:0000313" key="3">
    <source>
        <dbReference type="Proteomes" id="UP000280819"/>
    </source>
</evidence>
<reference evidence="2 3" key="1">
    <citation type="submission" date="2018-11" db="EMBL/GenBank/DDBJ databases">
        <title>Genomes From Bacteria Associated with the Canine Oral Cavity: a Test Case for Automated Genome-Based Taxonomic Assignment.</title>
        <authorList>
            <person name="Coil D.A."/>
            <person name="Jospin G."/>
            <person name="Darling A.E."/>
            <person name="Wallis C."/>
            <person name="Davis I.J."/>
            <person name="Harris S."/>
            <person name="Eisen J.A."/>
            <person name="Holcombe L.J."/>
            <person name="O'Flynn C."/>
        </authorList>
    </citation>
    <scope>NUCLEOTIDE SEQUENCE [LARGE SCALE GENOMIC DNA]</scope>
    <source>
        <strain evidence="2 3">OH887_COT-365</strain>
    </source>
</reference>
<dbReference type="InterPro" id="IPR054186">
    <property type="entry name" value="DUF6891"/>
</dbReference>
<comment type="caution">
    <text evidence="2">The sequence shown here is derived from an EMBL/GenBank/DDBJ whole genome shotgun (WGS) entry which is preliminary data.</text>
</comment>
<organism evidence="2 3">
    <name type="scientific">Arachnia propionica</name>
    <dbReference type="NCBI Taxonomy" id="1750"/>
    <lineage>
        <taxon>Bacteria</taxon>
        <taxon>Bacillati</taxon>
        <taxon>Actinomycetota</taxon>
        <taxon>Actinomycetes</taxon>
        <taxon>Propionibacteriales</taxon>
        <taxon>Propionibacteriaceae</taxon>
        <taxon>Arachnia</taxon>
    </lineage>
</organism>
<evidence type="ECO:0000259" key="1">
    <source>
        <dbReference type="Pfam" id="PF21831"/>
    </source>
</evidence>
<sequence>MTGHNVLPEGLTFPTHLLPNASLTQEEGEELLEMLWTGITLGEDQLAEYKEVMEYSLDEDEMTTAEARAVVEHLLEARRSQQAAFGDLGASRLQRAFEALREARIVAEMNFTCCGTCGAAEIGEKEYEAGELDQWLGYVFFHSQDTESLLEDGHVYLNYGIFWPAHLSEAEYNALSEKERDQLYESDTIQLMTEVVIPILERHDITVVWNRDMATRIRLEGVEWYVPAPEILYEDEED</sequence>
<dbReference type="Proteomes" id="UP000280819">
    <property type="component" value="Unassembled WGS sequence"/>
</dbReference>